<dbReference type="GO" id="GO:0003866">
    <property type="term" value="F:3-phosphoshikimate 1-carboxyvinyltransferase activity"/>
    <property type="evidence" value="ECO:0007669"/>
    <property type="project" value="TreeGrafter"/>
</dbReference>
<dbReference type="SUPFAM" id="SSF53223">
    <property type="entry name" value="Aminoacid dehydrogenase-like, N-terminal domain"/>
    <property type="match status" value="1"/>
</dbReference>
<comment type="caution">
    <text evidence="6">The sequence shown here is derived from an EMBL/GenBank/DDBJ whole genome shotgun (WGS) entry which is preliminary data.</text>
</comment>
<sequence length="821" mass="91431">MAPPRNERVFESNASIVLVGCRGAGKRTLGFMGALHLRRRLVTEDHYFEKLTGLTRGQYLSRHGRDHFARQNMDVFKRMLDANRTGCIIECGMSSLSGEAQDALREYSTTHPVVYIHREKEQISRLMDAADAQQLLEADDKHRSCSNFEYYNLYDSSTPAPPSRSTSGTSTPIHGRQPGSKLLCVQEDFAKFLDIITGRGATKAWLESPFSVAAIPPEFRSYSYAVRLRLSYLVDMDLEWEDFEARGDCIELIIDHWPEDLLNVIARQVALIRRKLRLPIIFHVEENPRGERRRPPDEKNATDAELLELGLRLGVDYISIDLQRDETLVSRVLQHRGRSKAIGNYWHMGLGELAWQDERHIENYKRAQRVGCDVVRMVRFCANDSPAEYLDEFKQRLQQAVPDPKPPLVAYDFSVLGVRTPIQTRILGPVKHPDMENERDHLATVSTYRNSFQLLFRQFLLDPLQYYVTGSNVSYSLSPAMHSAAYDYAYMPHTFQAVPCSTLDSLNQICSSDSFGGACLTAPFKVAIMPHLKVKSHHATAIGAVNVLLPLRGRTSAILDHANSRNTAGPAREFFGDNTDWSSILTCLRRAISPRNHVQPSKTTALVIGAGGMARAAIYALYQLGCRHIFIYNRTVGNAEGVARHFNEWAAAAGSSSQASAPAAAAANGGSPKMNGTSSPLLSPSLSSSREMCRVLPSLSHPWPAACQLPTMVISCVPATSVDGNPPADFVMPLDWLRSPTGGVVVELAYEPLVTPLVAQMRAVRDSMSPSWVVVDGLEVVAEMAIEAFELMTGRMAPKRLMKEVCRKTWEGQQQGRRSLS</sequence>
<reference evidence="6" key="1">
    <citation type="journal article" date="2023" name="Mol. Phylogenet. Evol.">
        <title>Genome-scale phylogeny and comparative genomics of the fungal order Sordariales.</title>
        <authorList>
            <person name="Hensen N."/>
            <person name="Bonometti L."/>
            <person name="Westerberg I."/>
            <person name="Brannstrom I.O."/>
            <person name="Guillou S."/>
            <person name="Cros-Aarteil S."/>
            <person name="Calhoun S."/>
            <person name="Haridas S."/>
            <person name="Kuo A."/>
            <person name="Mondo S."/>
            <person name="Pangilinan J."/>
            <person name="Riley R."/>
            <person name="LaButti K."/>
            <person name="Andreopoulos B."/>
            <person name="Lipzen A."/>
            <person name="Chen C."/>
            <person name="Yan M."/>
            <person name="Daum C."/>
            <person name="Ng V."/>
            <person name="Clum A."/>
            <person name="Steindorff A."/>
            <person name="Ohm R.A."/>
            <person name="Martin F."/>
            <person name="Silar P."/>
            <person name="Natvig D.O."/>
            <person name="Lalanne C."/>
            <person name="Gautier V."/>
            <person name="Ament-Velasquez S.L."/>
            <person name="Kruys A."/>
            <person name="Hutchinson M.I."/>
            <person name="Powell A.J."/>
            <person name="Barry K."/>
            <person name="Miller A.N."/>
            <person name="Grigoriev I.V."/>
            <person name="Debuchy R."/>
            <person name="Gladieux P."/>
            <person name="Hiltunen Thoren M."/>
            <person name="Johannesson H."/>
        </authorList>
    </citation>
    <scope>NUCLEOTIDE SEQUENCE</scope>
    <source>
        <strain evidence="6">CBS 538.74</strain>
    </source>
</reference>
<dbReference type="Pfam" id="PF01202">
    <property type="entry name" value="SKI"/>
    <property type="match status" value="1"/>
</dbReference>
<dbReference type="InterPro" id="IPR013708">
    <property type="entry name" value="Shikimate_DH-bd_N"/>
</dbReference>
<dbReference type="InterPro" id="IPR013785">
    <property type="entry name" value="Aldolase_TIM"/>
</dbReference>
<dbReference type="Proteomes" id="UP001302745">
    <property type="component" value="Unassembled WGS sequence"/>
</dbReference>
<dbReference type="Pfam" id="PF01488">
    <property type="entry name" value="Shikimate_DH"/>
    <property type="match status" value="1"/>
</dbReference>
<evidence type="ECO:0000256" key="2">
    <source>
        <dbReference type="ARBA" id="ARBA00009349"/>
    </source>
</evidence>
<dbReference type="InterPro" id="IPR036291">
    <property type="entry name" value="NAD(P)-bd_dom_sf"/>
</dbReference>
<feature type="compositionally biased region" description="Low complexity" evidence="3">
    <location>
        <begin position="163"/>
        <end position="172"/>
    </location>
</feature>
<organism evidence="6 7">
    <name type="scientific">Chaetomidium leptoderma</name>
    <dbReference type="NCBI Taxonomy" id="669021"/>
    <lineage>
        <taxon>Eukaryota</taxon>
        <taxon>Fungi</taxon>
        <taxon>Dikarya</taxon>
        <taxon>Ascomycota</taxon>
        <taxon>Pezizomycotina</taxon>
        <taxon>Sordariomycetes</taxon>
        <taxon>Sordariomycetidae</taxon>
        <taxon>Sordariales</taxon>
        <taxon>Chaetomiaceae</taxon>
        <taxon>Chaetomidium</taxon>
    </lineage>
</organism>
<dbReference type="Gene3D" id="3.40.50.10860">
    <property type="entry name" value="Leucine Dehydrogenase, chain A, domain 1"/>
    <property type="match status" value="1"/>
</dbReference>
<dbReference type="InterPro" id="IPR027417">
    <property type="entry name" value="P-loop_NTPase"/>
</dbReference>
<dbReference type="CDD" id="cd01065">
    <property type="entry name" value="NAD_bind_Shikimate_DH"/>
    <property type="match status" value="1"/>
</dbReference>
<dbReference type="InterPro" id="IPR006151">
    <property type="entry name" value="Shikm_DH/Glu-tRNA_Rdtase"/>
</dbReference>
<dbReference type="SUPFAM" id="SSF51569">
    <property type="entry name" value="Aldolase"/>
    <property type="match status" value="1"/>
</dbReference>
<proteinExistence type="inferred from homology"/>
<dbReference type="Pfam" id="PF01487">
    <property type="entry name" value="DHquinase_I"/>
    <property type="match status" value="1"/>
</dbReference>
<comment type="similarity">
    <text evidence="1">In the 2nd section; belongs to the type-I 3-dehydroquinase family.</text>
</comment>
<dbReference type="Gene3D" id="3.20.20.70">
    <property type="entry name" value="Aldolase class I"/>
    <property type="match status" value="1"/>
</dbReference>
<evidence type="ECO:0000259" key="4">
    <source>
        <dbReference type="Pfam" id="PF01488"/>
    </source>
</evidence>
<evidence type="ECO:0000313" key="7">
    <source>
        <dbReference type="Proteomes" id="UP001302745"/>
    </source>
</evidence>
<feature type="domain" description="Quinate/shikimate 5-dehydrogenase/glutamyl-tRNA reductase" evidence="4">
    <location>
        <begin position="601"/>
        <end position="649"/>
    </location>
</feature>
<dbReference type="SUPFAM" id="SSF52540">
    <property type="entry name" value="P-loop containing nucleoside triphosphate hydrolases"/>
    <property type="match status" value="1"/>
</dbReference>
<keyword evidence="7" id="KW-1185">Reference proteome</keyword>
<evidence type="ECO:0000256" key="1">
    <source>
        <dbReference type="ARBA" id="ARBA00006477"/>
    </source>
</evidence>
<dbReference type="GO" id="GO:0003855">
    <property type="term" value="F:3-dehydroquinate dehydratase activity"/>
    <property type="evidence" value="ECO:0007669"/>
    <property type="project" value="InterPro"/>
</dbReference>
<feature type="region of interest" description="Disordered" evidence="3">
    <location>
        <begin position="663"/>
        <end position="682"/>
    </location>
</feature>
<protein>
    <submittedName>
        <fullName evidence="6">Quinate repressor protein</fullName>
    </submittedName>
</protein>
<dbReference type="Gene3D" id="3.40.50.300">
    <property type="entry name" value="P-loop containing nucleotide triphosphate hydrolases"/>
    <property type="match status" value="1"/>
</dbReference>
<dbReference type="InterPro" id="IPR001381">
    <property type="entry name" value="DHquinase_I"/>
</dbReference>
<feature type="domain" description="Shikimate dehydrogenase substrate binding N-terminal" evidence="5">
    <location>
        <begin position="468"/>
        <end position="548"/>
    </location>
</feature>
<dbReference type="EMBL" id="MU857042">
    <property type="protein sequence ID" value="KAK4150942.1"/>
    <property type="molecule type" value="Genomic_DNA"/>
</dbReference>
<dbReference type="Gene3D" id="3.40.50.720">
    <property type="entry name" value="NAD(P)-binding Rossmann-like Domain"/>
    <property type="match status" value="1"/>
</dbReference>
<gene>
    <name evidence="6" type="ORF">C8A00DRAFT_36441</name>
</gene>
<dbReference type="Pfam" id="PF08501">
    <property type="entry name" value="Shikimate_dh_N"/>
    <property type="match status" value="1"/>
</dbReference>
<dbReference type="InterPro" id="IPR031322">
    <property type="entry name" value="Shikimate/glucono_kinase"/>
</dbReference>
<dbReference type="PANTHER" id="PTHR21090">
    <property type="entry name" value="AROM/DEHYDROQUINATE SYNTHASE"/>
    <property type="match status" value="1"/>
</dbReference>
<name>A0AAN6VGC3_9PEZI</name>
<accession>A0AAN6VGC3</accession>
<evidence type="ECO:0000259" key="5">
    <source>
        <dbReference type="Pfam" id="PF08501"/>
    </source>
</evidence>
<dbReference type="FunFam" id="3.40.50.720:FF:000386">
    <property type="entry name" value="Quinate repressor protein"/>
    <property type="match status" value="1"/>
</dbReference>
<dbReference type="GO" id="GO:0004764">
    <property type="term" value="F:shikimate 3-dehydrogenase (NADP+) activity"/>
    <property type="evidence" value="ECO:0007669"/>
    <property type="project" value="InterPro"/>
</dbReference>
<feature type="region of interest" description="Disordered" evidence="3">
    <location>
        <begin position="156"/>
        <end position="175"/>
    </location>
</feature>
<dbReference type="SUPFAM" id="SSF51735">
    <property type="entry name" value="NAD(P)-binding Rossmann-fold domains"/>
    <property type="match status" value="1"/>
</dbReference>
<dbReference type="InterPro" id="IPR046346">
    <property type="entry name" value="Aminoacid_DH-like_N_sf"/>
</dbReference>
<evidence type="ECO:0000313" key="6">
    <source>
        <dbReference type="EMBL" id="KAK4150942.1"/>
    </source>
</evidence>
<dbReference type="PANTHER" id="PTHR21090:SF17">
    <property type="entry name" value="QUINATE REPRESSOR PROTEIN"/>
    <property type="match status" value="1"/>
</dbReference>
<dbReference type="AlphaFoldDB" id="A0AAN6VGC3"/>
<reference evidence="6" key="2">
    <citation type="submission" date="2023-05" db="EMBL/GenBank/DDBJ databases">
        <authorList>
            <consortium name="Lawrence Berkeley National Laboratory"/>
            <person name="Steindorff A."/>
            <person name="Hensen N."/>
            <person name="Bonometti L."/>
            <person name="Westerberg I."/>
            <person name="Brannstrom I.O."/>
            <person name="Guillou S."/>
            <person name="Cros-Aarteil S."/>
            <person name="Calhoun S."/>
            <person name="Haridas S."/>
            <person name="Kuo A."/>
            <person name="Mondo S."/>
            <person name="Pangilinan J."/>
            <person name="Riley R."/>
            <person name="Labutti K."/>
            <person name="Andreopoulos B."/>
            <person name="Lipzen A."/>
            <person name="Chen C."/>
            <person name="Yanf M."/>
            <person name="Daum C."/>
            <person name="Ng V."/>
            <person name="Clum A."/>
            <person name="Ohm R."/>
            <person name="Martin F."/>
            <person name="Silar P."/>
            <person name="Natvig D."/>
            <person name="Lalanne C."/>
            <person name="Gautier V."/>
            <person name="Ament-Velasquez S.L."/>
            <person name="Kruys A."/>
            <person name="Hutchinson M.I."/>
            <person name="Powell A.J."/>
            <person name="Barry K."/>
            <person name="Miller A.N."/>
            <person name="Grigoriev I.V."/>
            <person name="Debuchy R."/>
            <person name="Gladieux P."/>
            <person name="Thoren M.H."/>
            <person name="Johannesson H."/>
        </authorList>
    </citation>
    <scope>NUCLEOTIDE SEQUENCE</scope>
    <source>
        <strain evidence="6">CBS 538.74</strain>
    </source>
</reference>
<dbReference type="GO" id="GO:0009423">
    <property type="term" value="P:chorismate biosynthetic process"/>
    <property type="evidence" value="ECO:0007669"/>
    <property type="project" value="TreeGrafter"/>
</dbReference>
<comment type="similarity">
    <text evidence="2">In the N-terminal section; belongs to the shikimate kinase family.</text>
</comment>
<evidence type="ECO:0000256" key="3">
    <source>
        <dbReference type="SAM" id="MobiDB-lite"/>
    </source>
</evidence>